<dbReference type="PANTHER" id="PTHR41771">
    <property type="entry name" value="MEMBRANE PROTEIN-RELATED"/>
    <property type="match status" value="1"/>
</dbReference>
<dbReference type="Proteomes" id="UP000184076">
    <property type="component" value="Unassembled WGS sequence"/>
</dbReference>
<proteinExistence type="predicted"/>
<keyword evidence="3" id="KW-1185">Reference proteome</keyword>
<evidence type="ECO:0000313" key="3">
    <source>
        <dbReference type="Proteomes" id="UP000184076"/>
    </source>
</evidence>
<organism evidence="2 3">
    <name type="scientific">Desulfacinum infernum DSM 9756</name>
    <dbReference type="NCBI Taxonomy" id="1121391"/>
    <lineage>
        <taxon>Bacteria</taxon>
        <taxon>Pseudomonadati</taxon>
        <taxon>Thermodesulfobacteriota</taxon>
        <taxon>Syntrophobacteria</taxon>
        <taxon>Syntrophobacterales</taxon>
        <taxon>Syntrophobacteraceae</taxon>
        <taxon>Desulfacinum</taxon>
    </lineage>
</organism>
<feature type="transmembrane region" description="Helical" evidence="1">
    <location>
        <begin position="124"/>
        <end position="142"/>
    </location>
</feature>
<reference evidence="3" key="1">
    <citation type="submission" date="2016-11" db="EMBL/GenBank/DDBJ databases">
        <authorList>
            <person name="Varghese N."/>
            <person name="Submissions S."/>
        </authorList>
    </citation>
    <scope>NUCLEOTIDE SEQUENCE [LARGE SCALE GENOMIC DNA]</scope>
    <source>
        <strain evidence="3">DSM 9756</strain>
    </source>
</reference>
<evidence type="ECO:0000256" key="1">
    <source>
        <dbReference type="SAM" id="Phobius"/>
    </source>
</evidence>
<dbReference type="OrthoDB" id="5753718at2"/>
<feature type="transmembrane region" description="Helical" evidence="1">
    <location>
        <begin position="309"/>
        <end position="329"/>
    </location>
</feature>
<gene>
    <name evidence="2" type="ORF">SAMN02745206_01082</name>
</gene>
<evidence type="ECO:0000313" key="2">
    <source>
        <dbReference type="EMBL" id="SHE95487.1"/>
    </source>
</evidence>
<dbReference type="Pfam" id="PF07907">
    <property type="entry name" value="YibE_F"/>
    <property type="match status" value="1"/>
</dbReference>
<accession>A0A1M4XPG6</accession>
<dbReference type="PROSITE" id="PS51257">
    <property type="entry name" value="PROKAR_LIPOPROTEIN"/>
    <property type="match status" value="1"/>
</dbReference>
<feature type="transmembrane region" description="Helical" evidence="1">
    <location>
        <begin position="203"/>
        <end position="226"/>
    </location>
</feature>
<dbReference type="EMBL" id="FQVB01000009">
    <property type="protein sequence ID" value="SHE95487.1"/>
    <property type="molecule type" value="Genomic_DNA"/>
</dbReference>
<sequence length="408" mass="43526">MGGPWRRRLAGFCAIVCLTAACFFFPSSYGDRVDDRAVRCTGRVVAVDDSQVYQFGLIRKGSQLLSLRIEDGPFEGRRVEAGNQLLGRMDIDKVFRPGDRALVVLSLNPKGEIVFAAAQDHWRIGWEVGLLGLFCLLLLLFAGWTGAKAVGSFLFSAVFIWRVLIPAFLEGWDPVPVALAGTSLLTGVIIFMVAGFTWRGLTAFLGAMLGVITSCALAMVFVPLFHTNGAVLPFSETMLYAGYAHLSLPRLFTAAIFVAASGALMDLAMDVAAAMEEVARARPDYSFSRLLSSGLQVGRAVVGTMTTTLLLAYSGGYMTLLMAFMAQGVPVLNLMNHVYVASEILKTLVGSFGLVTVAPFTAVAGAFIYGRVRLSSTPAPRRSGAGNAVIESRASTVSSGGFKGSVIS</sequence>
<dbReference type="AlphaFoldDB" id="A0A1M4XPG6"/>
<dbReference type="PANTHER" id="PTHR41771:SF1">
    <property type="entry name" value="MEMBRANE PROTEIN"/>
    <property type="match status" value="1"/>
</dbReference>
<dbReference type="InterPro" id="IPR012507">
    <property type="entry name" value="YibE_F"/>
</dbReference>
<feature type="transmembrane region" description="Helical" evidence="1">
    <location>
        <begin position="349"/>
        <end position="372"/>
    </location>
</feature>
<feature type="transmembrane region" description="Helical" evidence="1">
    <location>
        <begin position="246"/>
        <end position="265"/>
    </location>
</feature>
<name>A0A1M4XPG6_9BACT</name>
<keyword evidence="1" id="KW-0472">Membrane</keyword>
<keyword evidence="1" id="KW-1133">Transmembrane helix</keyword>
<feature type="transmembrane region" description="Helical" evidence="1">
    <location>
        <begin position="175"/>
        <end position="196"/>
    </location>
</feature>
<keyword evidence="1" id="KW-0812">Transmembrane</keyword>
<feature type="transmembrane region" description="Helical" evidence="1">
    <location>
        <begin position="149"/>
        <end position="169"/>
    </location>
</feature>
<protein>
    <submittedName>
        <fullName evidence="2">Uncharacterized membrane protein</fullName>
    </submittedName>
</protein>
<dbReference type="STRING" id="1121391.SAMN02745206_01082"/>
<dbReference type="RefSeq" id="WP_073037712.1">
    <property type="nucleotide sequence ID" value="NZ_FQVB01000009.1"/>
</dbReference>